<name>A0A9P6MUY7_9FUNG</name>
<gene>
    <name evidence="3" type="ORF">BGZ80_010921</name>
</gene>
<proteinExistence type="predicted"/>
<evidence type="ECO:0000313" key="3">
    <source>
        <dbReference type="EMBL" id="KAG0013676.1"/>
    </source>
</evidence>
<dbReference type="PANTHER" id="PTHR48081">
    <property type="entry name" value="AB HYDROLASE SUPERFAMILY PROTEIN C4A8.06C"/>
    <property type="match status" value="1"/>
</dbReference>
<dbReference type="AlphaFoldDB" id="A0A9P6MUY7"/>
<protein>
    <recommendedName>
        <fullName evidence="2">Alpha/beta hydrolase fold-3 domain-containing protein</fullName>
    </recommendedName>
</protein>
<dbReference type="OrthoDB" id="408631at2759"/>
<keyword evidence="4" id="KW-1185">Reference proteome</keyword>
<dbReference type="GO" id="GO:0016787">
    <property type="term" value="F:hydrolase activity"/>
    <property type="evidence" value="ECO:0007669"/>
    <property type="project" value="UniProtKB-KW"/>
</dbReference>
<organism evidence="3 4">
    <name type="scientific">Entomortierella chlamydospora</name>
    <dbReference type="NCBI Taxonomy" id="101097"/>
    <lineage>
        <taxon>Eukaryota</taxon>
        <taxon>Fungi</taxon>
        <taxon>Fungi incertae sedis</taxon>
        <taxon>Mucoromycota</taxon>
        <taxon>Mortierellomycotina</taxon>
        <taxon>Mortierellomycetes</taxon>
        <taxon>Mortierellales</taxon>
        <taxon>Mortierellaceae</taxon>
        <taxon>Entomortierella</taxon>
    </lineage>
</organism>
<accession>A0A9P6MUY7</accession>
<dbReference type="Pfam" id="PF07859">
    <property type="entry name" value="Abhydrolase_3"/>
    <property type="match status" value="1"/>
</dbReference>
<dbReference type="InterPro" id="IPR029058">
    <property type="entry name" value="AB_hydrolase_fold"/>
</dbReference>
<reference evidence="3" key="1">
    <citation type="journal article" date="2020" name="Fungal Divers.">
        <title>Resolving the Mortierellaceae phylogeny through synthesis of multi-gene phylogenetics and phylogenomics.</title>
        <authorList>
            <person name="Vandepol N."/>
            <person name="Liber J."/>
            <person name="Desiro A."/>
            <person name="Na H."/>
            <person name="Kennedy M."/>
            <person name="Barry K."/>
            <person name="Grigoriev I.V."/>
            <person name="Miller A.N."/>
            <person name="O'Donnell K."/>
            <person name="Stajich J.E."/>
            <person name="Bonito G."/>
        </authorList>
    </citation>
    <scope>NUCLEOTIDE SEQUENCE</scope>
    <source>
        <strain evidence="3">NRRL 2769</strain>
    </source>
</reference>
<sequence length="382" mass="43043">MYLLGKTPPIPFSFGCTIAFASRASNQLSVNQKRRVFACGLGRAQEKLGLGTPEQRAQWATLVYGKPTSQHQSRVLFDDDPKLRRIADPRGPQGHTWKGYWIPFQEQVHVINGGNRQEIFSRKTEQDINQIKVGESCDLVVLNIHGGGFVDGFPLQTLGLLLKVMKQAHEKHNIKIGYLSVDYSLSPETPYPGALNECIEAYRSLVKEYKVDARRIVLGGESAGGNLALAMLLKLNAELKDELGTPAGVFTICPYFLDPEPMKHSIYDCLVPTSCQEFVNLYSQNRPEVLSSPYYSMLNQSDFSCTPPILVIFGGAEILRPSIERFVTNFKNGGGDVEVHLKEHHPHTWFLIDQFSTERDREEGRDILVQYLARIYEKRNVL</sequence>
<dbReference type="SUPFAM" id="SSF53474">
    <property type="entry name" value="alpha/beta-Hydrolases"/>
    <property type="match status" value="1"/>
</dbReference>
<keyword evidence="1" id="KW-0378">Hydrolase</keyword>
<dbReference type="Proteomes" id="UP000703661">
    <property type="component" value="Unassembled WGS sequence"/>
</dbReference>
<evidence type="ECO:0000256" key="1">
    <source>
        <dbReference type="ARBA" id="ARBA00022801"/>
    </source>
</evidence>
<feature type="domain" description="Alpha/beta hydrolase fold-3" evidence="2">
    <location>
        <begin position="141"/>
        <end position="350"/>
    </location>
</feature>
<evidence type="ECO:0000259" key="2">
    <source>
        <dbReference type="Pfam" id="PF07859"/>
    </source>
</evidence>
<dbReference type="InterPro" id="IPR050300">
    <property type="entry name" value="GDXG_lipolytic_enzyme"/>
</dbReference>
<dbReference type="PANTHER" id="PTHR48081:SF31">
    <property type="entry name" value="STERYL ACETYL HYDROLASE MUG81-RELATED"/>
    <property type="match status" value="1"/>
</dbReference>
<dbReference type="Gene3D" id="3.40.50.1820">
    <property type="entry name" value="alpha/beta hydrolase"/>
    <property type="match status" value="1"/>
</dbReference>
<dbReference type="InterPro" id="IPR013094">
    <property type="entry name" value="AB_hydrolase_3"/>
</dbReference>
<comment type="caution">
    <text evidence="3">The sequence shown here is derived from an EMBL/GenBank/DDBJ whole genome shotgun (WGS) entry which is preliminary data.</text>
</comment>
<evidence type="ECO:0000313" key="4">
    <source>
        <dbReference type="Proteomes" id="UP000703661"/>
    </source>
</evidence>
<dbReference type="EMBL" id="JAAAID010000815">
    <property type="protein sequence ID" value="KAG0013676.1"/>
    <property type="molecule type" value="Genomic_DNA"/>
</dbReference>